<gene>
    <name evidence="1" type="ORF">NM688_g7372</name>
</gene>
<name>A0ACC1S5Z4_9APHY</name>
<evidence type="ECO:0000313" key="1">
    <source>
        <dbReference type="EMBL" id="KAJ3532797.1"/>
    </source>
</evidence>
<proteinExistence type="predicted"/>
<sequence>MTSRLKRKLNDLGVDTSSHKANENFCLIGTPLPPLEKSKDTGEFVPLWKQEVRDEKGRRRLHGAFTGGFSAGYFNTVGSKEGWTPSTFSSSRSERAKKKESRPEDYMDEEDLAELRESRKLVDENEEMDFGGTEAELKRRAGAQTEDE</sequence>
<keyword evidence="2" id="KW-1185">Reference proteome</keyword>
<evidence type="ECO:0000313" key="2">
    <source>
        <dbReference type="Proteomes" id="UP001148662"/>
    </source>
</evidence>
<protein>
    <submittedName>
        <fullName evidence="1">Uncharacterized protein</fullName>
    </submittedName>
</protein>
<organism evidence="1 2">
    <name type="scientific">Phlebia brevispora</name>
    <dbReference type="NCBI Taxonomy" id="194682"/>
    <lineage>
        <taxon>Eukaryota</taxon>
        <taxon>Fungi</taxon>
        <taxon>Dikarya</taxon>
        <taxon>Basidiomycota</taxon>
        <taxon>Agaricomycotina</taxon>
        <taxon>Agaricomycetes</taxon>
        <taxon>Polyporales</taxon>
        <taxon>Meruliaceae</taxon>
        <taxon>Phlebia</taxon>
    </lineage>
</organism>
<dbReference type="Proteomes" id="UP001148662">
    <property type="component" value="Unassembled WGS sequence"/>
</dbReference>
<dbReference type="EMBL" id="JANHOG010001709">
    <property type="protein sequence ID" value="KAJ3532797.1"/>
    <property type="molecule type" value="Genomic_DNA"/>
</dbReference>
<comment type="caution">
    <text evidence="1">The sequence shown here is derived from an EMBL/GenBank/DDBJ whole genome shotgun (WGS) entry which is preliminary data.</text>
</comment>
<accession>A0ACC1S5Z4</accession>
<reference evidence="1" key="1">
    <citation type="submission" date="2022-07" db="EMBL/GenBank/DDBJ databases">
        <title>Genome Sequence of Phlebia brevispora.</title>
        <authorList>
            <person name="Buettner E."/>
        </authorList>
    </citation>
    <scope>NUCLEOTIDE SEQUENCE</scope>
    <source>
        <strain evidence="1">MPL23</strain>
    </source>
</reference>